<dbReference type="PIRSF" id="PIRSF006223">
    <property type="entry name" value="DsrC_TusE"/>
    <property type="match status" value="1"/>
</dbReference>
<evidence type="ECO:0000256" key="3">
    <source>
        <dbReference type="ARBA" id="ARBA00025277"/>
    </source>
</evidence>
<evidence type="ECO:0000313" key="8">
    <source>
        <dbReference type="Proteomes" id="UP000298688"/>
    </source>
</evidence>
<keyword evidence="5" id="KW-0808">Transferase</keyword>
<feature type="active site" description="Cysteine persulfide intermediate" evidence="6">
    <location>
        <position position="113"/>
    </location>
</feature>
<dbReference type="Pfam" id="PF04358">
    <property type="entry name" value="DsrC"/>
    <property type="match status" value="1"/>
</dbReference>
<comment type="similarity">
    <text evidence="5">Belongs to the dsrC/tusE family.</text>
</comment>
<dbReference type="SUPFAM" id="SSF69721">
    <property type="entry name" value="DsrC, the gamma subunit of dissimilatory sulfite reductase"/>
    <property type="match status" value="1"/>
</dbReference>
<reference evidence="7 8" key="1">
    <citation type="submission" date="2018-12" db="EMBL/GenBank/DDBJ databases">
        <authorList>
            <person name="Chong R.A."/>
        </authorList>
    </citation>
    <scope>NUCLEOTIDE SEQUENCE [LARGE SCALE GENOMIC DNA]</scope>
    <source>
        <strain evidence="7 8">Rpa</strain>
    </source>
</reference>
<dbReference type="PANTHER" id="PTHR37010">
    <property type="entry name" value="SULFURTRANSFERASE TUSE"/>
    <property type="match status" value="1"/>
</dbReference>
<dbReference type="EC" id="2.8.1.-" evidence="5"/>
<proteinExistence type="inferred from homology"/>
<dbReference type="InterPro" id="IPR007453">
    <property type="entry name" value="DsrC/TusE"/>
</dbReference>
<evidence type="ECO:0000256" key="6">
    <source>
        <dbReference type="PIRSR" id="PIRSR006223-50"/>
    </source>
</evidence>
<protein>
    <recommendedName>
        <fullName evidence="5">Sulfurtransferase</fullName>
        <ecNumber evidence="5">2.8.1.-</ecNumber>
    </recommendedName>
</protein>
<reference evidence="7 8" key="2">
    <citation type="submission" date="2019-05" db="EMBL/GenBank/DDBJ databases">
        <title>Genome evolution of the obligate endosymbiont Buchnera aphidicola.</title>
        <authorList>
            <person name="Moran N.A."/>
        </authorList>
    </citation>
    <scope>NUCLEOTIDE SEQUENCE [LARGE SCALE GENOMIC DNA]</scope>
    <source>
        <strain evidence="7 8">Rpa</strain>
    </source>
</reference>
<dbReference type="OrthoDB" id="9786347at2"/>
<evidence type="ECO:0000256" key="2">
    <source>
        <dbReference type="ARBA" id="ARBA00022490"/>
    </source>
</evidence>
<dbReference type="RefSeq" id="WP_158337449.1">
    <property type="nucleotide sequence ID" value="NZ_CP034858.1"/>
</dbReference>
<evidence type="ECO:0000313" key="7">
    <source>
        <dbReference type="EMBL" id="QCI25089.1"/>
    </source>
</evidence>
<keyword evidence="2" id="KW-0963">Cytoplasm</keyword>
<evidence type="ECO:0000256" key="1">
    <source>
        <dbReference type="ARBA" id="ARBA00004496"/>
    </source>
</evidence>
<comment type="subunit">
    <text evidence="4">Interacts with the TusBCD complex. Interacts with MnmA.</text>
</comment>
<dbReference type="AlphaFoldDB" id="A0A4D6Y753"/>
<dbReference type="Proteomes" id="UP000298688">
    <property type="component" value="Chromosome"/>
</dbReference>
<dbReference type="Gene3D" id="3.30.1420.10">
    <property type="match status" value="1"/>
</dbReference>
<comment type="subcellular location">
    <subcellularLocation>
        <location evidence="1">Cytoplasm</location>
    </subcellularLocation>
</comment>
<evidence type="ECO:0000256" key="4">
    <source>
        <dbReference type="ARBA" id="ARBA00025918"/>
    </source>
</evidence>
<dbReference type="InterPro" id="IPR043163">
    <property type="entry name" value="DsrC-like_N"/>
</dbReference>
<dbReference type="GO" id="GO:0005737">
    <property type="term" value="C:cytoplasm"/>
    <property type="evidence" value="ECO:0007669"/>
    <property type="project" value="UniProtKB-SubCell"/>
</dbReference>
<dbReference type="GO" id="GO:0016740">
    <property type="term" value="F:transferase activity"/>
    <property type="evidence" value="ECO:0007669"/>
    <property type="project" value="UniProtKB-KW"/>
</dbReference>
<evidence type="ECO:0000256" key="5">
    <source>
        <dbReference type="PIRNR" id="PIRNR006223"/>
    </source>
</evidence>
<dbReference type="Gene3D" id="1.10.10.370">
    <property type="entry name" value="DsrC-like protein, C-terminal domain"/>
    <property type="match status" value="1"/>
</dbReference>
<comment type="function">
    <text evidence="3">Part of a sulfur-relay system required for 2-thiolation of 5-methylaminomethyl-2-thiouridine (mnm(5)s(2)U) at tRNA wobble positions. Could accept sulfur from TusD.</text>
</comment>
<name>A0A4D6Y753_BUCRP</name>
<dbReference type="EMBL" id="CP034858">
    <property type="protein sequence ID" value="QCI25089.1"/>
    <property type="molecule type" value="Genomic_DNA"/>
</dbReference>
<gene>
    <name evidence="7" type="primary">tusE</name>
    <name evidence="7" type="ORF">D9V76_02390</name>
</gene>
<dbReference type="GO" id="GO:0002143">
    <property type="term" value="P:tRNA wobble position uridine thiolation"/>
    <property type="evidence" value="ECO:0007669"/>
    <property type="project" value="TreeGrafter"/>
</dbReference>
<dbReference type="InterPro" id="IPR025526">
    <property type="entry name" value="DsrC-like_dom_sf"/>
</dbReference>
<sequence length="114" mass="13453">MLKKNHKKKIYKKIEKDSEGFLKKATDWNIKLAKEIAKKEKIILKDDHWKVIHFIRKFYFEFNITPSMRMLITSIEKEIGREKSNSIYLFKLFPEGPAKQASKIAGIPKPSQCL</sequence>
<dbReference type="GO" id="GO:0097163">
    <property type="term" value="F:sulfur carrier activity"/>
    <property type="evidence" value="ECO:0007669"/>
    <property type="project" value="TreeGrafter"/>
</dbReference>
<dbReference type="NCBIfam" id="TIGR03342">
    <property type="entry name" value="dsrC_tusE_dsvC"/>
    <property type="match status" value="1"/>
</dbReference>
<dbReference type="PANTHER" id="PTHR37010:SF1">
    <property type="entry name" value="SULFURTRANSFERASE TUSE"/>
    <property type="match status" value="1"/>
</dbReference>
<dbReference type="InterPro" id="IPR042072">
    <property type="entry name" value="DsrC-like_C"/>
</dbReference>
<accession>A0A4D6Y753</accession>
<organism evidence="7 8">
    <name type="scientific">Buchnera aphidicola subsp. Rhopalosiphum padi</name>
    <dbReference type="NCBI Taxonomy" id="98793"/>
    <lineage>
        <taxon>Bacteria</taxon>
        <taxon>Pseudomonadati</taxon>
        <taxon>Pseudomonadota</taxon>
        <taxon>Gammaproteobacteria</taxon>
        <taxon>Enterobacterales</taxon>
        <taxon>Erwiniaceae</taxon>
        <taxon>Buchnera</taxon>
    </lineage>
</organism>